<dbReference type="EMBL" id="CAJPWZ010001761">
    <property type="protein sequence ID" value="CAG2222585.1"/>
    <property type="molecule type" value="Genomic_DNA"/>
</dbReference>
<dbReference type="OrthoDB" id="6101247at2759"/>
<sequence length="735" mass="85456">MEEDTVEDEEDRKFQQLEEEFCNLETFLRKCKKLLRSKITYKMYPTKTETEGAISSLQTIISTDEEIENDVKLVPEFLGLVLNRKWKQVKKTVLSVCMELDAAECKYLKRDTESALLRFGIEPEEILKYDTELSEECIDESLPTQMAKQFCVIYDVNWSEAFSQAKQHFVDDKEDEEIIKDIATLTQLVFDYFKIKVTNQVKQMTTVMTKIVTEPIIVKQKSSRTPASTTKSLNTTEKEYKTVLPYARLAVRDTIRFSLPVLMKEFTATQISRQLKPYLSLDKVNNFIENCSQFSWNINVMETPMVLVWPTDATKNKLFHYFRYFTKFGTDFDHGVWPALLLNEDGPTMVRAVNDRLNPFVFQTEVVFKYQLKKELEITIMSKLQFSFSVLDRFIHDVQKPVAHPTSGDAKRASSAIDDIINNVPLIDELNVKGLRDLIKLAEKGKFTDMKNKASEAISDYQIIESFYKKKVLPTSESIDSNEKEKQPKFEEVTDLLLNPSYKLMDNYTADDRPHGQDLVNSRLLHQHNTTEINERRDQEASFSIHNQNPMITDISDTNRPTKVAEQFSALYDNEWTDAFDAIARLEGKKANIEKEIIIYLDDVLRNIYVYTVKRVPALVDNIALQLEQTMLDPVSSTKEKDFKKTELRPSLQKYQDNFNVNKYMDKCIEICWFMNVLDPPMVLKWPMEHQNAEDLVANFRHYTKAGIQLDFAVWPALLFYDQGPLVVKGVMQMK</sequence>
<feature type="domain" description="Mitochondria-eating protein C-terminal" evidence="1">
    <location>
        <begin position="647"/>
        <end position="732"/>
    </location>
</feature>
<name>A0A8S3SLM3_MYTED</name>
<evidence type="ECO:0000313" key="2">
    <source>
        <dbReference type="EMBL" id="CAG2222585.1"/>
    </source>
</evidence>
<evidence type="ECO:0000313" key="3">
    <source>
        <dbReference type="Proteomes" id="UP000683360"/>
    </source>
</evidence>
<proteinExistence type="predicted"/>
<accession>A0A8S3SLM3</accession>
<evidence type="ECO:0000259" key="1">
    <source>
        <dbReference type="Pfam" id="PF16026"/>
    </source>
</evidence>
<reference evidence="2" key="1">
    <citation type="submission" date="2021-03" db="EMBL/GenBank/DDBJ databases">
        <authorList>
            <person name="Bekaert M."/>
        </authorList>
    </citation>
    <scope>NUCLEOTIDE SEQUENCE</scope>
</reference>
<keyword evidence="3" id="KW-1185">Reference proteome</keyword>
<dbReference type="Pfam" id="PF16026">
    <property type="entry name" value="MIEAP"/>
    <property type="match status" value="1"/>
</dbReference>
<organism evidence="2 3">
    <name type="scientific">Mytilus edulis</name>
    <name type="common">Blue mussel</name>
    <dbReference type="NCBI Taxonomy" id="6550"/>
    <lineage>
        <taxon>Eukaryota</taxon>
        <taxon>Metazoa</taxon>
        <taxon>Spiralia</taxon>
        <taxon>Lophotrochozoa</taxon>
        <taxon>Mollusca</taxon>
        <taxon>Bivalvia</taxon>
        <taxon>Autobranchia</taxon>
        <taxon>Pteriomorphia</taxon>
        <taxon>Mytilida</taxon>
        <taxon>Mytiloidea</taxon>
        <taxon>Mytilidae</taxon>
        <taxon>Mytilinae</taxon>
        <taxon>Mytilus</taxon>
    </lineage>
</organism>
<dbReference type="Proteomes" id="UP000683360">
    <property type="component" value="Unassembled WGS sequence"/>
</dbReference>
<protein>
    <recommendedName>
        <fullName evidence="1">Mitochondria-eating protein C-terminal domain-containing protein</fullName>
    </recommendedName>
</protein>
<dbReference type="AlphaFoldDB" id="A0A8S3SLM3"/>
<comment type="caution">
    <text evidence="2">The sequence shown here is derived from an EMBL/GenBank/DDBJ whole genome shotgun (WGS) entry which is preliminary data.</text>
</comment>
<gene>
    <name evidence="2" type="ORF">MEDL_35912</name>
</gene>
<dbReference type="InterPro" id="IPR031981">
    <property type="entry name" value="MIEAP_C"/>
</dbReference>